<dbReference type="NCBIfam" id="TIGR00706">
    <property type="entry name" value="SppA_dom"/>
    <property type="match status" value="1"/>
</dbReference>
<comment type="similarity">
    <text evidence="2">Belongs to the peptidase S49 family.</text>
</comment>
<name>A0ABX7BDC0_9PROT</name>
<evidence type="ECO:0000256" key="5">
    <source>
        <dbReference type="ARBA" id="ARBA00022825"/>
    </source>
</evidence>
<evidence type="ECO:0000313" key="9">
    <source>
        <dbReference type="Proteomes" id="UP000595197"/>
    </source>
</evidence>
<dbReference type="InterPro" id="IPR002142">
    <property type="entry name" value="Peptidase_S49"/>
</dbReference>
<dbReference type="Gene3D" id="6.20.330.10">
    <property type="match status" value="2"/>
</dbReference>
<dbReference type="SUPFAM" id="SSF52096">
    <property type="entry name" value="ClpP/crotonase"/>
    <property type="match status" value="2"/>
</dbReference>
<feature type="domain" description="Peptidase S49" evidence="7">
    <location>
        <begin position="137"/>
        <end position="266"/>
    </location>
</feature>
<evidence type="ECO:0000256" key="1">
    <source>
        <dbReference type="ARBA" id="ARBA00004370"/>
    </source>
</evidence>
<dbReference type="PANTHER" id="PTHR33209">
    <property type="entry name" value="PROTEASE 4"/>
    <property type="match status" value="1"/>
</dbReference>
<evidence type="ECO:0000313" key="8">
    <source>
        <dbReference type="EMBL" id="QQP92381.1"/>
    </source>
</evidence>
<keyword evidence="9" id="KW-1185">Reference proteome</keyword>
<dbReference type="Pfam" id="PF01343">
    <property type="entry name" value="Peptidase_S49"/>
    <property type="match status" value="2"/>
</dbReference>
<dbReference type="Proteomes" id="UP000595197">
    <property type="component" value="Chromosome"/>
</dbReference>
<dbReference type="PANTHER" id="PTHR33209:SF1">
    <property type="entry name" value="PEPTIDASE S49 DOMAIN-CONTAINING PROTEIN"/>
    <property type="match status" value="1"/>
</dbReference>
<evidence type="ECO:0000256" key="6">
    <source>
        <dbReference type="ARBA" id="ARBA00023136"/>
    </source>
</evidence>
<organism evidence="8 9">
    <name type="scientific">Skermanella cutis</name>
    <dbReference type="NCBI Taxonomy" id="2775420"/>
    <lineage>
        <taxon>Bacteria</taxon>
        <taxon>Pseudomonadati</taxon>
        <taxon>Pseudomonadota</taxon>
        <taxon>Alphaproteobacteria</taxon>
        <taxon>Rhodospirillales</taxon>
        <taxon>Azospirillaceae</taxon>
        <taxon>Skermanella</taxon>
    </lineage>
</organism>
<dbReference type="CDD" id="cd07018">
    <property type="entry name" value="S49_SppA_67K_type"/>
    <property type="match status" value="1"/>
</dbReference>
<keyword evidence="5" id="KW-0720">Serine protease</keyword>
<accession>A0ABX7BDC0</accession>
<dbReference type="Gene3D" id="3.90.226.10">
    <property type="entry name" value="2-enoyl-CoA Hydratase, Chain A, domain 1"/>
    <property type="match status" value="2"/>
</dbReference>
<evidence type="ECO:0000256" key="4">
    <source>
        <dbReference type="ARBA" id="ARBA00022801"/>
    </source>
</evidence>
<reference evidence="8" key="1">
    <citation type="submission" date="2021-02" db="EMBL/GenBank/DDBJ databases">
        <title>Skermanella TT6 skin isolate.</title>
        <authorList>
            <person name="Lee K."/>
            <person name="Ganzorig M."/>
        </authorList>
    </citation>
    <scope>NUCLEOTIDE SEQUENCE</scope>
    <source>
        <strain evidence="8">TT6</strain>
    </source>
</reference>
<evidence type="ECO:0000256" key="2">
    <source>
        <dbReference type="ARBA" id="ARBA00008683"/>
    </source>
</evidence>
<dbReference type="InterPro" id="IPR047272">
    <property type="entry name" value="S49_SppA_C"/>
</dbReference>
<dbReference type="InterPro" id="IPR029045">
    <property type="entry name" value="ClpP/crotonase-like_dom_sf"/>
</dbReference>
<comment type="subcellular location">
    <subcellularLocation>
        <location evidence="1">Membrane</location>
    </subcellularLocation>
</comment>
<evidence type="ECO:0000256" key="3">
    <source>
        <dbReference type="ARBA" id="ARBA00022670"/>
    </source>
</evidence>
<dbReference type="InterPro" id="IPR047217">
    <property type="entry name" value="S49_SppA_67K_type_N"/>
</dbReference>
<sequence>MFRFIKGLFALIGLITVLLAAGGGYLAYRFLEREEPAPETIVLELDLDQPLAEYVPDDPLAGALFARTESLRDMVDSLDRARSDPRVKGVVARLGGDRIGTGKVQELRAAIQRFRDSGRFAYAFAETFGELGPGDRAYYLASAFDRIWLQPVGMVGLTGIGATIPFAREALDELQVQPELRHREEYKSFMNTFTEREFTEPHREMIEALVGDLHEQLVSGIAEGRGMDPAALRQLIDRGPFLDRESVEAKLVDQLGYFDEIRDAALDRAGAGAELVEGGDYLDVAGRPHGSGPTIALIYGTGSIQRGESGVDPLMGGASMGSDDVAAAFEEAAEDPKVRAILFRIDSGGGSAVASETIRRALVKAREAGKPVIVSMGEAAASGGYWIAMNADRIVAQPGTLTGSIGVIAGKVVTTGLWGRLGIDWEQVTRGRNATMWSPLSTYSESESQRLDTILDDIYGAFVRNVAEARKLPAAAVRDIAKGRVWTGSQAKALGLVDELGDMDAALGFAREAAGLARDAGVTLRLFPEPESPWRQALDLVSGRSEAAATTAVLGRLQPLLRELAPLVRDPAAETLSMPPTGLLR</sequence>
<feature type="domain" description="Peptidase S49" evidence="7">
    <location>
        <begin position="365"/>
        <end position="516"/>
    </location>
</feature>
<evidence type="ECO:0000259" key="7">
    <source>
        <dbReference type="Pfam" id="PF01343"/>
    </source>
</evidence>
<dbReference type="EMBL" id="CP067420">
    <property type="protein sequence ID" value="QQP92381.1"/>
    <property type="molecule type" value="Genomic_DNA"/>
</dbReference>
<gene>
    <name evidence="8" type="primary">sppA</name>
    <name evidence="8" type="ORF">IGS68_09680</name>
</gene>
<keyword evidence="6" id="KW-0472">Membrane</keyword>
<dbReference type="PIRSF" id="PIRSF001217">
    <property type="entry name" value="Protease_4_SppA"/>
    <property type="match status" value="1"/>
</dbReference>
<keyword evidence="3" id="KW-0645">Protease</keyword>
<dbReference type="InterPro" id="IPR004635">
    <property type="entry name" value="Pept_S49_SppA"/>
</dbReference>
<dbReference type="CDD" id="cd07023">
    <property type="entry name" value="S49_Sppa_N_C"/>
    <property type="match status" value="1"/>
</dbReference>
<protein>
    <submittedName>
        <fullName evidence="8">Signal peptide peptidase SppA</fullName>
    </submittedName>
</protein>
<dbReference type="InterPro" id="IPR004634">
    <property type="entry name" value="Pept_S49_pIV"/>
</dbReference>
<proteinExistence type="inferred from homology"/>
<keyword evidence="4" id="KW-0378">Hydrolase</keyword>